<evidence type="ECO:0000256" key="7">
    <source>
        <dbReference type="ARBA" id="ARBA00023004"/>
    </source>
</evidence>
<evidence type="ECO:0000256" key="3">
    <source>
        <dbReference type="ARBA" id="ARBA00022452"/>
    </source>
</evidence>
<keyword evidence="5 12" id="KW-0812">Transmembrane</keyword>
<feature type="chain" id="PRO_5020796540" evidence="14">
    <location>
        <begin position="36"/>
        <end position="840"/>
    </location>
</feature>
<keyword evidence="11 12" id="KW-0998">Cell outer membrane</keyword>
<feature type="signal peptide" evidence="14">
    <location>
        <begin position="1"/>
        <end position="35"/>
    </location>
</feature>
<dbReference type="Pfam" id="PF00593">
    <property type="entry name" value="TonB_dep_Rec_b-barrel"/>
    <property type="match status" value="1"/>
</dbReference>
<dbReference type="InterPro" id="IPR036942">
    <property type="entry name" value="Beta-barrel_TonB_sf"/>
</dbReference>
<protein>
    <submittedName>
        <fullName evidence="16">TonB-dependent receptor</fullName>
    </submittedName>
</protein>
<comment type="subcellular location">
    <subcellularLocation>
        <location evidence="1 12">Cell outer membrane</location>
        <topology evidence="1 12">Multi-pass membrane protein</topology>
    </subcellularLocation>
</comment>
<sequence>MASPLDARTTRGLVTVKKYLLLSVAPLALAGPALAEDKPAAPAQPQAEVPANAPEEVFSTGVAKGRDRLDSATSTSAIKERDVQKLAPRSLADVLRTIPGLRVEGSSGDGNSNYTIRGLPLASGGSKYMQIEEDGLPVLEFGDFFGVASDIFIRADSNLSAVEAIRGGSASTFASNSPGGVINLISKTGDTEGGAIQLSSGLNYDEQRLDFDYGGKLSDSLRFHVGGFYRAGEGVRDIGYNGVKGGQIKFNVTKTFSNGFVRVYGKYLDDRSPQYMPVPVRISGTLDKPVLESFPGFDVRSGTFLSPNVSSVITLDGNNRPTRFSAEDGMHPIVKSVGLEAQFELAGWTITDRMRYSSISGGVVRNLVNTINTTGALSTTLAGAGATLSYASGPLRGQPITNGSTLNGNGLLAQMLLIKYNIRSLDNFSNDLRGSRVWNVGEGDLTVTGGIYKATQALNTEWFYTNTLQDVVDGGDSALVNLTNAAGVPQTQDGFYAYNLIAATGIYRRTFDVDYDVTAPYGSVNYHAGKIAVGGSVRYDVGKVRGQLIGSDLGGGRVGVTSYDINGDGVISAAETRTGILPLGSPAPVGYDYRYLSYSTGINFRIAEQLAAFARYSRGGRANADKILFTPAVSMTSGELVNSRDGYDVVKQAEVGMKFRQSGLTLNLTAFLAKTNDTNLQSGGVLLKRTYRAYGAEFEGGYRRGPFSLTAGATYTHAEINKDELNSAIDGMTPRHQPKLIYNVTPQVDTRYFTVGANVSGVTSSYAQDVNLLKMPGYTLVDAFLQFRPADRVQVMLNANNLFDKTAFYELSQNAIPANGIGWGRAANGRTISTSVRFDF</sequence>
<evidence type="ECO:0000256" key="13">
    <source>
        <dbReference type="RuleBase" id="RU003357"/>
    </source>
</evidence>
<proteinExistence type="inferred from homology"/>
<dbReference type="InterPro" id="IPR037066">
    <property type="entry name" value="Plug_dom_sf"/>
</dbReference>
<evidence type="ECO:0000256" key="14">
    <source>
        <dbReference type="SAM" id="SignalP"/>
    </source>
</evidence>
<keyword evidence="8" id="KW-0406">Ion transport</keyword>
<dbReference type="RefSeq" id="WP_135962954.1">
    <property type="nucleotide sequence ID" value="NZ_SRXT01000002.1"/>
</dbReference>
<dbReference type="GO" id="GO:0009279">
    <property type="term" value="C:cell outer membrane"/>
    <property type="evidence" value="ECO:0007669"/>
    <property type="project" value="UniProtKB-SubCell"/>
</dbReference>
<keyword evidence="3 12" id="KW-1134">Transmembrane beta strand</keyword>
<evidence type="ECO:0000256" key="10">
    <source>
        <dbReference type="ARBA" id="ARBA00023136"/>
    </source>
</evidence>
<dbReference type="InterPro" id="IPR002048">
    <property type="entry name" value="EF_hand_dom"/>
</dbReference>
<evidence type="ECO:0000259" key="15">
    <source>
        <dbReference type="PROSITE" id="PS50222"/>
    </source>
</evidence>
<keyword evidence="4" id="KW-0410">Iron transport</keyword>
<keyword evidence="2 12" id="KW-0813">Transport</keyword>
<evidence type="ECO:0000256" key="12">
    <source>
        <dbReference type="PROSITE-ProRule" id="PRU01360"/>
    </source>
</evidence>
<dbReference type="InterPro" id="IPR012910">
    <property type="entry name" value="Plug_dom"/>
</dbReference>
<accession>A0A4S1XER1</accession>
<dbReference type="Gene3D" id="2.170.130.10">
    <property type="entry name" value="TonB-dependent receptor, plug domain"/>
    <property type="match status" value="1"/>
</dbReference>
<evidence type="ECO:0000256" key="2">
    <source>
        <dbReference type="ARBA" id="ARBA00022448"/>
    </source>
</evidence>
<keyword evidence="16" id="KW-0675">Receptor</keyword>
<evidence type="ECO:0000256" key="9">
    <source>
        <dbReference type="ARBA" id="ARBA00023077"/>
    </source>
</evidence>
<dbReference type="InterPro" id="IPR000531">
    <property type="entry name" value="Beta-barrel_TonB"/>
</dbReference>
<feature type="domain" description="EF-hand" evidence="15">
    <location>
        <begin position="563"/>
        <end position="586"/>
    </location>
</feature>
<evidence type="ECO:0000313" key="17">
    <source>
        <dbReference type="Proteomes" id="UP000306147"/>
    </source>
</evidence>
<dbReference type="SUPFAM" id="SSF56935">
    <property type="entry name" value="Porins"/>
    <property type="match status" value="1"/>
</dbReference>
<keyword evidence="17" id="KW-1185">Reference proteome</keyword>
<evidence type="ECO:0000256" key="4">
    <source>
        <dbReference type="ARBA" id="ARBA00022496"/>
    </source>
</evidence>
<keyword evidence="9 13" id="KW-0798">TonB box</keyword>
<reference evidence="16 17" key="1">
    <citation type="submission" date="2019-04" db="EMBL/GenBank/DDBJ databases">
        <title>Sphingomonas psychrotolerans sp. nov., isolated from soil in the Tianshan Mountains, Xinjiang, China.</title>
        <authorList>
            <person name="Luo Y."/>
            <person name="Sheng H."/>
        </authorList>
    </citation>
    <scope>NUCLEOTIDE SEQUENCE [LARGE SCALE GENOMIC DNA]</scope>
    <source>
        <strain evidence="16 17">ZFGT-11</strain>
    </source>
</reference>
<dbReference type="InterPro" id="IPR039426">
    <property type="entry name" value="TonB-dep_rcpt-like"/>
</dbReference>
<dbReference type="PROSITE" id="PS50222">
    <property type="entry name" value="EF_HAND_2"/>
    <property type="match status" value="1"/>
</dbReference>
<organism evidence="16 17">
    <name type="scientific">Sphingomonas gei</name>
    <dbReference type="NCBI Taxonomy" id="1395960"/>
    <lineage>
        <taxon>Bacteria</taxon>
        <taxon>Pseudomonadati</taxon>
        <taxon>Pseudomonadota</taxon>
        <taxon>Alphaproteobacteria</taxon>
        <taxon>Sphingomonadales</taxon>
        <taxon>Sphingomonadaceae</taxon>
        <taxon>Sphingomonas</taxon>
    </lineage>
</organism>
<evidence type="ECO:0000256" key="11">
    <source>
        <dbReference type="ARBA" id="ARBA00023237"/>
    </source>
</evidence>
<comment type="similarity">
    <text evidence="12 13">Belongs to the TonB-dependent receptor family.</text>
</comment>
<dbReference type="GO" id="GO:0005509">
    <property type="term" value="F:calcium ion binding"/>
    <property type="evidence" value="ECO:0007669"/>
    <property type="project" value="InterPro"/>
</dbReference>
<keyword evidence="10 12" id="KW-0472">Membrane</keyword>
<dbReference type="GO" id="GO:0015344">
    <property type="term" value="F:siderophore uptake transmembrane transporter activity"/>
    <property type="evidence" value="ECO:0007669"/>
    <property type="project" value="TreeGrafter"/>
</dbReference>
<dbReference type="OrthoDB" id="7386960at2"/>
<keyword evidence="7" id="KW-0408">Iron</keyword>
<dbReference type="AlphaFoldDB" id="A0A4S1XER1"/>
<evidence type="ECO:0000256" key="8">
    <source>
        <dbReference type="ARBA" id="ARBA00023065"/>
    </source>
</evidence>
<evidence type="ECO:0000313" key="16">
    <source>
        <dbReference type="EMBL" id="TGX55059.1"/>
    </source>
</evidence>
<evidence type="ECO:0000256" key="5">
    <source>
        <dbReference type="ARBA" id="ARBA00022692"/>
    </source>
</evidence>
<dbReference type="PANTHER" id="PTHR32552">
    <property type="entry name" value="FERRICHROME IRON RECEPTOR-RELATED"/>
    <property type="match status" value="1"/>
</dbReference>
<keyword evidence="6 14" id="KW-0732">Signal</keyword>
<name>A0A4S1XER1_9SPHN</name>
<gene>
    <name evidence="16" type="ORF">E5A73_06395</name>
</gene>
<dbReference type="Pfam" id="PF07715">
    <property type="entry name" value="Plug"/>
    <property type="match status" value="1"/>
</dbReference>
<dbReference type="EMBL" id="SRXT01000002">
    <property type="protein sequence ID" value="TGX55059.1"/>
    <property type="molecule type" value="Genomic_DNA"/>
</dbReference>
<dbReference type="Gene3D" id="2.40.170.20">
    <property type="entry name" value="TonB-dependent receptor, beta-barrel domain"/>
    <property type="match status" value="1"/>
</dbReference>
<evidence type="ECO:0000256" key="6">
    <source>
        <dbReference type="ARBA" id="ARBA00022729"/>
    </source>
</evidence>
<dbReference type="PANTHER" id="PTHR32552:SF89">
    <property type="entry name" value="CATECHOLATE SIDEROPHORE RECEPTOR FIU"/>
    <property type="match status" value="1"/>
</dbReference>
<evidence type="ECO:0000256" key="1">
    <source>
        <dbReference type="ARBA" id="ARBA00004571"/>
    </source>
</evidence>
<dbReference type="Proteomes" id="UP000306147">
    <property type="component" value="Unassembled WGS sequence"/>
</dbReference>
<comment type="caution">
    <text evidence="16">The sequence shown here is derived from an EMBL/GenBank/DDBJ whole genome shotgun (WGS) entry which is preliminary data.</text>
</comment>
<dbReference type="PROSITE" id="PS52016">
    <property type="entry name" value="TONB_DEPENDENT_REC_3"/>
    <property type="match status" value="1"/>
</dbReference>